<evidence type="ECO:0000256" key="9">
    <source>
        <dbReference type="SAM" id="Coils"/>
    </source>
</evidence>
<dbReference type="Proteomes" id="UP000728032">
    <property type="component" value="Unassembled WGS sequence"/>
</dbReference>
<dbReference type="PANTHER" id="PTHR16056">
    <property type="entry name" value="REGULATOR OF MICROTUBULE DYNAMICS PROTEIN"/>
    <property type="match status" value="1"/>
</dbReference>
<evidence type="ECO:0000256" key="4">
    <source>
        <dbReference type="ARBA" id="ARBA00022737"/>
    </source>
</evidence>
<evidence type="ECO:0000256" key="10">
    <source>
        <dbReference type="SAM" id="Phobius"/>
    </source>
</evidence>
<evidence type="ECO:0000256" key="7">
    <source>
        <dbReference type="ARBA" id="ARBA00039966"/>
    </source>
</evidence>
<keyword evidence="9" id="KW-0175">Coiled coil</keyword>
<evidence type="ECO:0000256" key="2">
    <source>
        <dbReference type="ARBA" id="ARBA00011375"/>
    </source>
</evidence>
<evidence type="ECO:0000256" key="3">
    <source>
        <dbReference type="ARBA" id="ARBA00022490"/>
    </source>
</evidence>
<keyword evidence="10" id="KW-1133">Transmembrane helix</keyword>
<evidence type="ECO:0000256" key="1">
    <source>
        <dbReference type="ARBA" id="ARBA00004245"/>
    </source>
</evidence>
<organism evidence="11">
    <name type="scientific">Oppiella nova</name>
    <dbReference type="NCBI Taxonomy" id="334625"/>
    <lineage>
        <taxon>Eukaryota</taxon>
        <taxon>Metazoa</taxon>
        <taxon>Ecdysozoa</taxon>
        <taxon>Arthropoda</taxon>
        <taxon>Chelicerata</taxon>
        <taxon>Arachnida</taxon>
        <taxon>Acari</taxon>
        <taxon>Acariformes</taxon>
        <taxon>Sarcoptiformes</taxon>
        <taxon>Oribatida</taxon>
        <taxon>Brachypylina</taxon>
        <taxon>Oppioidea</taxon>
        <taxon>Oppiidae</taxon>
        <taxon>Oppiella</taxon>
    </lineage>
</organism>
<keyword evidence="4" id="KW-0677">Repeat</keyword>
<accession>A0A7R9QBJ8</accession>
<evidence type="ECO:0000256" key="6">
    <source>
        <dbReference type="ARBA" id="ARBA00023212"/>
    </source>
</evidence>
<dbReference type="InterPro" id="IPR011990">
    <property type="entry name" value="TPR-like_helical_dom_sf"/>
</dbReference>
<dbReference type="InterPro" id="IPR049039">
    <property type="entry name" value="RMD1-3_a_helical_rpt"/>
</dbReference>
<gene>
    <name evidence="11" type="ORF">ONB1V03_LOCUS2225</name>
</gene>
<feature type="coiled-coil region" evidence="9">
    <location>
        <begin position="33"/>
        <end position="67"/>
    </location>
</feature>
<reference evidence="11" key="1">
    <citation type="submission" date="2020-11" db="EMBL/GenBank/DDBJ databases">
        <authorList>
            <person name="Tran Van P."/>
        </authorList>
    </citation>
    <scope>NUCLEOTIDE SEQUENCE</scope>
</reference>
<evidence type="ECO:0000313" key="12">
    <source>
        <dbReference type="Proteomes" id="UP000728032"/>
    </source>
</evidence>
<dbReference type="GO" id="GO:0008017">
    <property type="term" value="F:microtubule binding"/>
    <property type="evidence" value="ECO:0007669"/>
    <property type="project" value="TreeGrafter"/>
</dbReference>
<dbReference type="GO" id="GO:0005876">
    <property type="term" value="C:spindle microtubule"/>
    <property type="evidence" value="ECO:0007669"/>
    <property type="project" value="TreeGrafter"/>
</dbReference>
<keyword evidence="6" id="KW-0206">Cytoskeleton</keyword>
<evidence type="ECO:0000313" key="11">
    <source>
        <dbReference type="EMBL" id="CAD7639819.1"/>
    </source>
</evidence>
<dbReference type="GO" id="GO:0097431">
    <property type="term" value="C:mitotic spindle pole"/>
    <property type="evidence" value="ECO:0007669"/>
    <property type="project" value="TreeGrafter"/>
</dbReference>
<dbReference type="GO" id="GO:0005739">
    <property type="term" value="C:mitochondrion"/>
    <property type="evidence" value="ECO:0007669"/>
    <property type="project" value="TreeGrafter"/>
</dbReference>
<keyword evidence="3" id="KW-0963">Cytoplasm</keyword>
<sequence length="400" mass="45484">MESTIRERLSLVAAIGCGIAFGVSGIYTYFVTNRQINDQINSLTNTVEDLKNEVKELKAQSMAASQTHSPIHSQLFHFDSGADGSDPFINRLNCSGDNFSVNRCQIDGQLNAPPVDSSVTTDDNEEFFDFTEGETESEHNVSINYGNSFDTKLDNNYKNSDISLEQLIHKFDTLLEDSSVNKKDLYEQILETHSKFGKSVDIMWRTAKATHLYGISAQKESNKELMKSLAFETLDYAKKAIELDEKNPECHKWYAIAIGSLSDFITTKEKISNGNQFKKHLDIALDLKPNDPSLHHMLGRFCYEVSHLSWVERKVASALFSKVPESSFDDSLRHFQKAYDLRPEWKENILFISKILMSQKKYSEATKWIDRGLAMKCIGEDDVIAHQQLDLLNTKVLKHK</sequence>
<name>A0A7R9QBJ8_9ACAR</name>
<proteinExistence type="predicted"/>
<dbReference type="EMBL" id="CAJPVJ010000484">
    <property type="protein sequence ID" value="CAG2162633.1"/>
    <property type="molecule type" value="Genomic_DNA"/>
</dbReference>
<feature type="transmembrane region" description="Helical" evidence="10">
    <location>
        <begin position="9"/>
        <end position="30"/>
    </location>
</feature>
<dbReference type="SUPFAM" id="SSF48452">
    <property type="entry name" value="TPR-like"/>
    <property type="match status" value="1"/>
</dbReference>
<comment type="subunit">
    <text evidence="2">Interacts with microtubules.</text>
</comment>
<keyword evidence="10" id="KW-0812">Transmembrane</keyword>
<comment type="subcellular location">
    <subcellularLocation>
        <location evidence="1">Cytoplasm</location>
        <location evidence="1">Cytoskeleton</location>
    </subcellularLocation>
</comment>
<dbReference type="EMBL" id="OC915309">
    <property type="protein sequence ID" value="CAD7639819.1"/>
    <property type="molecule type" value="Genomic_DNA"/>
</dbReference>
<dbReference type="PANTHER" id="PTHR16056:SF16">
    <property type="entry name" value="REGULATOR OF MICROTUBULE DYNAMICS PROTEIN 1"/>
    <property type="match status" value="1"/>
</dbReference>
<keyword evidence="10" id="KW-0472">Membrane</keyword>
<evidence type="ECO:0000256" key="8">
    <source>
        <dbReference type="ARBA" id="ARBA00041958"/>
    </source>
</evidence>
<protein>
    <recommendedName>
        <fullName evidence="7">Regulator of microtubule dynamics protein 1</fullName>
    </recommendedName>
    <alternativeName>
        <fullName evidence="8">Protein FAM82B</fullName>
    </alternativeName>
</protein>
<dbReference type="Pfam" id="PF21033">
    <property type="entry name" value="RMD1-3"/>
    <property type="match status" value="1"/>
</dbReference>
<evidence type="ECO:0000256" key="5">
    <source>
        <dbReference type="ARBA" id="ARBA00022803"/>
    </source>
</evidence>
<keyword evidence="5" id="KW-0802">TPR repeat</keyword>
<keyword evidence="12" id="KW-1185">Reference proteome</keyword>
<dbReference type="OrthoDB" id="512473at2759"/>
<dbReference type="Gene3D" id="1.25.40.10">
    <property type="entry name" value="Tetratricopeptide repeat domain"/>
    <property type="match status" value="1"/>
</dbReference>
<dbReference type="AlphaFoldDB" id="A0A7R9QBJ8"/>